<evidence type="ECO:0000313" key="2">
    <source>
        <dbReference type="EMBL" id="AIQ88120.1"/>
    </source>
</evidence>
<dbReference type="GeneID" id="96605425"/>
<dbReference type="KEGG" id="mor:MOC_0365"/>
<dbReference type="eggNOG" id="ENOG503128G">
    <property type="taxonomic scope" value="Bacteria"/>
</dbReference>
<protein>
    <submittedName>
        <fullName evidence="2">Protein of unassigned function</fullName>
    </submittedName>
</protein>
<feature type="region of interest" description="Disordered" evidence="1">
    <location>
        <begin position="1"/>
        <end position="51"/>
    </location>
</feature>
<evidence type="ECO:0000313" key="3">
    <source>
        <dbReference type="Proteomes" id="UP000029492"/>
    </source>
</evidence>
<dbReference type="HOGENOM" id="CLU_3081722_0_0_5"/>
<name>A0A089NNK7_9HYPH</name>
<feature type="compositionally biased region" description="Basic and acidic residues" evidence="1">
    <location>
        <begin position="18"/>
        <end position="39"/>
    </location>
</feature>
<organism evidence="2 3">
    <name type="scientific">Methylobacterium oryzae CBMB20</name>
    <dbReference type="NCBI Taxonomy" id="693986"/>
    <lineage>
        <taxon>Bacteria</taxon>
        <taxon>Pseudomonadati</taxon>
        <taxon>Pseudomonadota</taxon>
        <taxon>Alphaproteobacteria</taxon>
        <taxon>Hyphomicrobiales</taxon>
        <taxon>Methylobacteriaceae</taxon>
        <taxon>Methylobacterium</taxon>
    </lineage>
</organism>
<evidence type="ECO:0000256" key="1">
    <source>
        <dbReference type="SAM" id="MobiDB-lite"/>
    </source>
</evidence>
<keyword evidence="3" id="KW-1185">Reference proteome</keyword>
<gene>
    <name evidence="2" type="ORF">MOC_0365</name>
</gene>
<proteinExistence type="predicted"/>
<dbReference type="RefSeq" id="WP_164706323.1">
    <property type="nucleotide sequence ID" value="NZ_CP003811.1"/>
</dbReference>
<sequence>MAREFTTGKAQAVTPEDFNERVKRLFADKPDPRKAEPKGKNYKSNNPFTKS</sequence>
<dbReference type="EMBL" id="CP003811">
    <property type="protein sequence ID" value="AIQ88120.1"/>
    <property type="molecule type" value="Genomic_DNA"/>
</dbReference>
<feature type="compositionally biased region" description="Polar residues" evidence="1">
    <location>
        <begin position="42"/>
        <end position="51"/>
    </location>
</feature>
<reference evidence="2 3" key="1">
    <citation type="journal article" date="2014" name="PLoS ONE">
        <title>Genome Information of Methylobacterium oryzae, a Plant-Probiotic Methylotroph in the Phyllosphere.</title>
        <authorList>
            <person name="Kwak M.J."/>
            <person name="Jeong H."/>
            <person name="Madhaiyan M."/>
            <person name="Lee Y."/>
            <person name="Sa T.M."/>
            <person name="Oh T.K."/>
            <person name="Kim J.F."/>
        </authorList>
    </citation>
    <scope>NUCLEOTIDE SEQUENCE [LARGE SCALE GENOMIC DNA]</scope>
    <source>
        <strain evidence="2 3">CBMB20</strain>
    </source>
</reference>
<dbReference type="AlphaFoldDB" id="A0A089NNK7"/>
<dbReference type="Proteomes" id="UP000029492">
    <property type="component" value="Chromosome"/>
</dbReference>
<accession>A0A089NNK7</accession>